<dbReference type="Pfam" id="PF09828">
    <property type="entry name" value="ChrB_C"/>
    <property type="match status" value="1"/>
</dbReference>
<gene>
    <name evidence="3" type="ORF">HZU72_15205</name>
</gene>
<feature type="domain" description="ChrB N-terminal" evidence="2">
    <location>
        <begin position="23"/>
        <end position="105"/>
    </location>
</feature>
<dbReference type="RefSeq" id="WP_180093544.1">
    <property type="nucleotide sequence ID" value="NZ_JACCGK010000013.1"/>
</dbReference>
<dbReference type="Pfam" id="PF20229">
    <property type="entry name" value="ChrB_N"/>
    <property type="match status" value="1"/>
</dbReference>
<feature type="domain" description="ChrB C-terminal" evidence="1">
    <location>
        <begin position="185"/>
        <end position="313"/>
    </location>
</feature>
<comment type="caution">
    <text evidence="3">The sequence shown here is derived from an EMBL/GenBank/DDBJ whole genome shotgun (WGS) entry which is preliminary data.</text>
</comment>
<organism evidence="3 4">
    <name type="scientific">Vreelandella sedimenti</name>
    <dbReference type="NCBI Taxonomy" id="2729618"/>
    <lineage>
        <taxon>Bacteria</taxon>
        <taxon>Pseudomonadati</taxon>
        <taxon>Pseudomonadota</taxon>
        <taxon>Gammaproteobacteria</taxon>
        <taxon>Oceanospirillales</taxon>
        <taxon>Halomonadaceae</taxon>
        <taxon>Vreelandella</taxon>
    </lineage>
</organism>
<evidence type="ECO:0000313" key="4">
    <source>
        <dbReference type="Proteomes" id="UP000520876"/>
    </source>
</evidence>
<evidence type="ECO:0000259" key="1">
    <source>
        <dbReference type="Pfam" id="PF09828"/>
    </source>
</evidence>
<name>A0A7Z0SQQ9_9GAMM</name>
<sequence>MADNKQHWLILIMRLSGRSGTPRMRIWRALRGLGAAVLRDGVYLLPASPWRREALEQQVSAIRELGGNALLLEVEESAIDSIDVLPSLFDRTPDFQALRAAVADWQQVCPQLEERDAQRQLTQLQRRLQGIGEIDFFPGSESERAIMALAEAEAVFNRCFVPDEPQPIQAEIPRLDHAAFRGKRWATRRRPWVDRLASAWLIKRFIDPEARFVWLEHPNQCPPDALGFDFDGAHFTHVDDKVTFEVLLASFSLEALAGLSRIAELVHYLDVGGTPLPEAVGLKLMLAGAKERCDDDDALLQHTDMLFDDLYQAYLAGDPDRNTC</sequence>
<reference evidence="3 4" key="1">
    <citation type="submission" date="2020-07" db="EMBL/GenBank/DDBJ databases">
        <title>Halomonas sp. QX-2 draft genome sequence.</title>
        <authorList>
            <person name="Qiu X."/>
        </authorList>
    </citation>
    <scope>NUCLEOTIDE SEQUENCE [LARGE SCALE GENOMIC DNA]</scope>
    <source>
        <strain evidence="3 4">QX-2</strain>
    </source>
</reference>
<evidence type="ECO:0000259" key="2">
    <source>
        <dbReference type="Pfam" id="PF20229"/>
    </source>
</evidence>
<dbReference type="Proteomes" id="UP000520876">
    <property type="component" value="Unassembled WGS sequence"/>
</dbReference>
<keyword evidence="4" id="KW-1185">Reference proteome</keyword>
<proteinExistence type="predicted"/>
<accession>A0A7Z0SQQ9</accession>
<protein>
    <submittedName>
        <fullName evidence="3">Chromate resistance protein</fullName>
    </submittedName>
</protein>
<dbReference type="InterPro" id="IPR046858">
    <property type="entry name" value="ChrB_N"/>
</dbReference>
<dbReference type="AlphaFoldDB" id="A0A7Z0SQQ9"/>
<evidence type="ECO:0000313" key="3">
    <source>
        <dbReference type="EMBL" id="NYT73764.1"/>
    </source>
</evidence>
<dbReference type="InterPro" id="IPR018634">
    <property type="entry name" value="ChrB_C"/>
</dbReference>
<dbReference type="EMBL" id="JACCGK010000013">
    <property type="protein sequence ID" value="NYT73764.1"/>
    <property type="molecule type" value="Genomic_DNA"/>
</dbReference>